<evidence type="ECO:0000313" key="3">
    <source>
        <dbReference type="Proteomes" id="UP000632740"/>
    </source>
</evidence>
<keyword evidence="1" id="KW-1133">Transmembrane helix</keyword>
<sequence length="254" mass="25948">MTAAASFAAPTTAGPGYLVGQVWPTARWLLGRSLFLALWFWGLVVVAVTAATVVVAVVGEPAISILAFARHGAIWFPFAVFITVSGAYLPVHVAAGLTRRSMALGAILAAAATAVVYGVVFSVLLVVERAVYSAAGWQWQFFDDLSAGAGPGTFVPASLVTSLVANLSGLLVGMAFQRGGGWWGTVTLPVTAGPILLVSALFAADTGPIATDTWFGGRGLSVPVAVTGGLLVAAAMAFAFDRLARGATVPVRAT</sequence>
<gene>
    <name evidence="2" type="ORF">Cch01nite_28070</name>
</gene>
<feature type="transmembrane region" description="Helical" evidence="1">
    <location>
        <begin position="73"/>
        <end position="91"/>
    </location>
</feature>
<feature type="transmembrane region" description="Helical" evidence="1">
    <location>
        <begin position="34"/>
        <end position="58"/>
    </location>
</feature>
<keyword evidence="1" id="KW-0472">Membrane</keyword>
<feature type="transmembrane region" description="Helical" evidence="1">
    <location>
        <begin position="222"/>
        <end position="240"/>
    </location>
</feature>
<evidence type="ECO:0000313" key="2">
    <source>
        <dbReference type="EMBL" id="GIG22083.1"/>
    </source>
</evidence>
<accession>A0A919P2J7</accession>
<name>A0A919P2J7_9CELL</name>
<keyword evidence="3" id="KW-1185">Reference proteome</keyword>
<evidence type="ECO:0000256" key="1">
    <source>
        <dbReference type="SAM" id="Phobius"/>
    </source>
</evidence>
<dbReference type="EMBL" id="BONK01000009">
    <property type="protein sequence ID" value="GIG22083.1"/>
    <property type="molecule type" value="Genomic_DNA"/>
</dbReference>
<proteinExistence type="predicted"/>
<feature type="transmembrane region" description="Helical" evidence="1">
    <location>
        <begin position="182"/>
        <end position="202"/>
    </location>
</feature>
<dbReference type="RefSeq" id="WP_203756061.1">
    <property type="nucleotide sequence ID" value="NZ_BONK01000009.1"/>
</dbReference>
<comment type="caution">
    <text evidence="2">The sequence shown here is derived from an EMBL/GenBank/DDBJ whole genome shotgun (WGS) entry which is preliminary data.</text>
</comment>
<feature type="transmembrane region" description="Helical" evidence="1">
    <location>
        <begin position="103"/>
        <end position="127"/>
    </location>
</feature>
<reference evidence="2" key="1">
    <citation type="submission" date="2021-01" db="EMBL/GenBank/DDBJ databases">
        <title>Whole genome shotgun sequence of Cellulomonas chitinilytica NBRC 110799.</title>
        <authorList>
            <person name="Komaki H."/>
            <person name="Tamura T."/>
        </authorList>
    </citation>
    <scope>NUCLEOTIDE SEQUENCE</scope>
    <source>
        <strain evidence="2">NBRC 110799</strain>
    </source>
</reference>
<feature type="transmembrane region" description="Helical" evidence="1">
    <location>
        <begin position="154"/>
        <end position="175"/>
    </location>
</feature>
<dbReference type="Proteomes" id="UP000632740">
    <property type="component" value="Unassembled WGS sequence"/>
</dbReference>
<protein>
    <submittedName>
        <fullName evidence="2">Uncharacterized protein</fullName>
    </submittedName>
</protein>
<dbReference type="AlphaFoldDB" id="A0A919P2J7"/>
<organism evidence="2 3">
    <name type="scientific">Cellulomonas chitinilytica</name>
    <dbReference type="NCBI Taxonomy" id="398759"/>
    <lineage>
        <taxon>Bacteria</taxon>
        <taxon>Bacillati</taxon>
        <taxon>Actinomycetota</taxon>
        <taxon>Actinomycetes</taxon>
        <taxon>Micrococcales</taxon>
        <taxon>Cellulomonadaceae</taxon>
        <taxon>Cellulomonas</taxon>
    </lineage>
</organism>
<keyword evidence="1" id="KW-0812">Transmembrane</keyword>